<dbReference type="InterPro" id="IPR036890">
    <property type="entry name" value="HATPase_C_sf"/>
</dbReference>
<dbReference type="Gene3D" id="3.30.565.10">
    <property type="entry name" value="Histidine kinase-like ATPase, C-terminal domain"/>
    <property type="match status" value="1"/>
</dbReference>
<dbReference type="InterPro" id="IPR003661">
    <property type="entry name" value="HisK_dim/P_dom"/>
</dbReference>
<feature type="transmembrane region" description="Helical" evidence="10">
    <location>
        <begin position="9"/>
        <end position="31"/>
    </location>
</feature>
<dbReference type="InterPro" id="IPR036097">
    <property type="entry name" value="HisK_dim/P_sf"/>
</dbReference>
<evidence type="ECO:0000256" key="6">
    <source>
        <dbReference type="ARBA" id="ARBA00022741"/>
    </source>
</evidence>
<dbReference type="Pfam" id="PF02518">
    <property type="entry name" value="HATPase_c"/>
    <property type="match status" value="1"/>
</dbReference>
<comment type="subcellular location">
    <subcellularLocation>
        <location evidence="2">Membrane</location>
    </subcellularLocation>
</comment>
<feature type="transmembrane region" description="Helical" evidence="10">
    <location>
        <begin position="176"/>
        <end position="199"/>
    </location>
</feature>
<protein>
    <recommendedName>
        <fullName evidence="3">histidine kinase</fullName>
        <ecNumber evidence="3">2.7.13.3</ecNumber>
    </recommendedName>
</protein>
<keyword evidence="7 12" id="KW-0418">Kinase</keyword>
<evidence type="ECO:0000256" key="1">
    <source>
        <dbReference type="ARBA" id="ARBA00000085"/>
    </source>
</evidence>
<dbReference type="PANTHER" id="PTHR45453:SF1">
    <property type="entry name" value="PHOSPHATE REGULON SENSOR PROTEIN PHOR"/>
    <property type="match status" value="1"/>
</dbReference>
<comment type="catalytic activity">
    <reaction evidence="1">
        <text>ATP + protein L-histidine = ADP + protein N-phospho-L-histidine.</text>
        <dbReference type="EC" id="2.7.13.3"/>
    </reaction>
</comment>
<dbReference type="PROSITE" id="PS50109">
    <property type="entry name" value="HIS_KIN"/>
    <property type="match status" value="1"/>
</dbReference>
<evidence type="ECO:0000256" key="2">
    <source>
        <dbReference type="ARBA" id="ARBA00004370"/>
    </source>
</evidence>
<dbReference type="Gene3D" id="1.10.287.130">
    <property type="match status" value="1"/>
</dbReference>
<keyword evidence="10" id="KW-0472">Membrane</keyword>
<dbReference type="SMART" id="SM00387">
    <property type="entry name" value="HATPase_c"/>
    <property type="match status" value="1"/>
</dbReference>
<dbReference type="InterPro" id="IPR003594">
    <property type="entry name" value="HATPase_dom"/>
</dbReference>
<dbReference type="SMART" id="SM00388">
    <property type="entry name" value="HisKA"/>
    <property type="match status" value="1"/>
</dbReference>
<keyword evidence="8 12" id="KW-0067">ATP-binding</keyword>
<name>A0ABM8V347_THEXY</name>
<evidence type="ECO:0000256" key="5">
    <source>
        <dbReference type="ARBA" id="ARBA00022679"/>
    </source>
</evidence>
<proteinExistence type="predicted"/>
<dbReference type="CDD" id="cd00075">
    <property type="entry name" value="HATPase"/>
    <property type="match status" value="1"/>
</dbReference>
<keyword evidence="4" id="KW-0597">Phosphoprotein</keyword>
<evidence type="ECO:0000256" key="9">
    <source>
        <dbReference type="ARBA" id="ARBA00023012"/>
    </source>
</evidence>
<feature type="domain" description="Histidine kinase" evidence="11">
    <location>
        <begin position="219"/>
        <end position="436"/>
    </location>
</feature>
<dbReference type="EMBL" id="CAJRAY010000026">
    <property type="protein sequence ID" value="CAG5083009.1"/>
    <property type="molecule type" value="Genomic_DNA"/>
</dbReference>
<keyword evidence="6" id="KW-0547">Nucleotide-binding</keyword>
<keyword evidence="5" id="KW-0808">Transferase</keyword>
<dbReference type="SUPFAM" id="SSF55874">
    <property type="entry name" value="ATPase domain of HSP90 chaperone/DNA topoisomerase II/histidine kinase"/>
    <property type="match status" value="1"/>
</dbReference>
<evidence type="ECO:0000313" key="12">
    <source>
        <dbReference type="EMBL" id="CAG5083009.1"/>
    </source>
</evidence>
<comment type="caution">
    <text evidence="12">The sequence shown here is derived from an EMBL/GenBank/DDBJ whole genome shotgun (WGS) entry which is preliminary data.</text>
</comment>
<dbReference type="CDD" id="cd00082">
    <property type="entry name" value="HisKA"/>
    <property type="match status" value="1"/>
</dbReference>
<dbReference type="PRINTS" id="PR00344">
    <property type="entry name" value="BCTRLSENSOR"/>
</dbReference>
<dbReference type="InterPro" id="IPR050351">
    <property type="entry name" value="BphY/WalK/GraS-like"/>
</dbReference>
<dbReference type="GO" id="GO:0016301">
    <property type="term" value="F:kinase activity"/>
    <property type="evidence" value="ECO:0007669"/>
    <property type="project" value="UniProtKB-KW"/>
</dbReference>
<keyword evidence="10" id="KW-1133">Transmembrane helix</keyword>
<dbReference type="Pfam" id="PF00512">
    <property type="entry name" value="HisKA"/>
    <property type="match status" value="1"/>
</dbReference>
<reference evidence="12 13" key="1">
    <citation type="submission" date="2021-04" db="EMBL/GenBank/DDBJ databases">
        <authorList>
            <person name="Rakotoarivonina H."/>
        </authorList>
    </citation>
    <scope>NUCLEOTIDE SEQUENCE [LARGE SCALE GENOMIC DNA]</scope>
    <source>
        <strain evidence="12 13">XE</strain>
    </source>
</reference>
<dbReference type="SUPFAM" id="SSF47384">
    <property type="entry name" value="Homodimeric domain of signal transducing histidine kinase"/>
    <property type="match status" value="1"/>
</dbReference>
<gene>
    <name evidence="12" type="primary">txxe 1377</name>
    <name evidence="12" type="ORF">TXXE_06655</name>
</gene>
<keyword evidence="9" id="KW-0902">Two-component regulatory system</keyword>
<evidence type="ECO:0000259" key="11">
    <source>
        <dbReference type="PROSITE" id="PS50109"/>
    </source>
</evidence>
<evidence type="ECO:0000256" key="8">
    <source>
        <dbReference type="ARBA" id="ARBA00022840"/>
    </source>
</evidence>
<keyword evidence="10" id="KW-0812">Transmembrane</keyword>
<keyword evidence="13" id="KW-1185">Reference proteome</keyword>
<dbReference type="EC" id="2.7.13.3" evidence="3"/>
<dbReference type="InterPro" id="IPR004358">
    <property type="entry name" value="Sig_transdc_His_kin-like_C"/>
</dbReference>
<evidence type="ECO:0000256" key="10">
    <source>
        <dbReference type="SAM" id="Phobius"/>
    </source>
</evidence>
<dbReference type="PANTHER" id="PTHR45453">
    <property type="entry name" value="PHOSPHATE REGULON SENSOR PROTEIN PHOR"/>
    <property type="match status" value="1"/>
</dbReference>
<dbReference type="Proteomes" id="UP000681526">
    <property type="component" value="Unassembled WGS sequence"/>
</dbReference>
<evidence type="ECO:0000256" key="3">
    <source>
        <dbReference type="ARBA" id="ARBA00012438"/>
    </source>
</evidence>
<accession>A0ABM8V347</accession>
<sequence length="443" mass="48694">MFTKLRNKFLLLNLSVTSGVIILAFGFVYFITYSNLQADIRERLRARPEAQMRVASAESMAGRPEEQGGVQSAVRNVVANGAGTFQVEVDEDGRIVRIESAVNLPEDVYRELAAIAWSNRDTDKVITADNREWRYAVSPIRIQVVGEDGVPLAVEQHNYNILFLDVTEMNGTLARLLATLLLVGIGTLVVIAAVSLYFANRAIRPIREAWEKQKQFVADASHELKTPLSIIRANCDALAASREDTIQNQMKWIEYIRAGADRMARLVQDLLILARTDDERAGPNPVRFNISQVVDRVARSMEAAAAGKGLSVTRSVEPDLIASGDPDGISQVAAILLDNAIKYANPDGWIALSLARSGRRIVFSITNSGPGIAKEDLPRVFDRFFRADRSRAHQDGSYGLGLSIAQSIIRRHGSEIRVRSEENAATTFSFSLAAGSPSASRIE</sequence>
<dbReference type="RefSeq" id="WP_213483956.1">
    <property type="nucleotide sequence ID" value="NZ_CAJRAY010000026.1"/>
</dbReference>
<dbReference type="GO" id="GO:0005524">
    <property type="term" value="F:ATP binding"/>
    <property type="evidence" value="ECO:0007669"/>
    <property type="project" value="UniProtKB-KW"/>
</dbReference>
<organism evidence="12 13">
    <name type="scientific">Thermobacillus xylanilyticus</name>
    <dbReference type="NCBI Taxonomy" id="76633"/>
    <lineage>
        <taxon>Bacteria</taxon>
        <taxon>Bacillati</taxon>
        <taxon>Bacillota</taxon>
        <taxon>Bacilli</taxon>
        <taxon>Bacillales</taxon>
        <taxon>Paenibacillaceae</taxon>
        <taxon>Thermobacillus</taxon>
    </lineage>
</organism>
<evidence type="ECO:0000256" key="4">
    <source>
        <dbReference type="ARBA" id="ARBA00022553"/>
    </source>
</evidence>
<evidence type="ECO:0000313" key="13">
    <source>
        <dbReference type="Proteomes" id="UP000681526"/>
    </source>
</evidence>
<evidence type="ECO:0000256" key="7">
    <source>
        <dbReference type="ARBA" id="ARBA00022777"/>
    </source>
</evidence>
<dbReference type="InterPro" id="IPR005467">
    <property type="entry name" value="His_kinase_dom"/>
</dbReference>